<proteinExistence type="predicted"/>
<protein>
    <submittedName>
        <fullName evidence="1">Uncharacterized protein</fullName>
    </submittedName>
</protein>
<accession>A0ABP0EAK5</accession>
<dbReference type="EMBL" id="OZ004253">
    <property type="protein sequence ID" value="CAK7893732.1"/>
    <property type="molecule type" value="Genomic_DNA"/>
</dbReference>
<keyword evidence="2" id="KW-1185">Reference proteome</keyword>
<evidence type="ECO:0000313" key="1">
    <source>
        <dbReference type="EMBL" id="CAK7893732.1"/>
    </source>
</evidence>
<gene>
    <name evidence="1" type="ORF">CAAN4_A08768</name>
</gene>
<sequence length="134" mass="14854">MRKVSECITFITQESLVAGIFLAGHPTPCNTVIRHFTAHPGETLNISEIQKVINGNSDNLDQEVSEVKTKPTIMMNSTMVEPRVNIAKSLDTSLLNAGFMCVHLARLSPLPLCHRRNLSFTAPQKIGEKNINDR</sequence>
<reference evidence="1 2" key="1">
    <citation type="submission" date="2024-01" db="EMBL/GenBank/DDBJ databases">
        <authorList>
            <consortium name="Genoscope - CEA"/>
            <person name="William W."/>
        </authorList>
    </citation>
    <scope>NUCLEOTIDE SEQUENCE [LARGE SCALE GENOMIC DNA]</scope>
    <source>
        <strain evidence="1 2">29B2s-10</strain>
    </source>
</reference>
<organism evidence="1 2">
    <name type="scientific">[Candida] anglica</name>
    <dbReference type="NCBI Taxonomy" id="148631"/>
    <lineage>
        <taxon>Eukaryota</taxon>
        <taxon>Fungi</taxon>
        <taxon>Dikarya</taxon>
        <taxon>Ascomycota</taxon>
        <taxon>Saccharomycotina</taxon>
        <taxon>Pichiomycetes</taxon>
        <taxon>Debaryomycetaceae</taxon>
        <taxon>Kurtzmaniella</taxon>
    </lineage>
</organism>
<evidence type="ECO:0000313" key="2">
    <source>
        <dbReference type="Proteomes" id="UP001497600"/>
    </source>
</evidence>
<name>A0ABP0EAK5_9ASCO</name>
<dbReference type="Proteomes" id="UP001497600">
    <property type="component" value="Chromosome A"/>
</dbReference>